<dbReference type="EMBL" id="JALBCA010000014">
    <property type="protein sequence ID" value="KAI2391069.1"/>
    <property type="molecule type" value="Genomic_DNA"/>
</dbReference>
<gene>
    <name evidence="1" type="primary">MPP10</name>
    <name evidence="1" type="ORF">LOY88_001371</name>
</gene>
<sequence>MESASSAQRTGLDAASIVPITKTLLSNPEEFLTPSALLYNQSSVALKHYLDALASSTTKLQQSEQLRQRRNKRKRVENELVSGSNKLQLHEVHTNGFDVRQIWEQAQRVLKVSSDVTRHNTLIQAQKFRNGVNNAAGKNNLISESSEDALSGQEAESEEEVLQKSNEDEILEDTLGLSDEGQDDNSHRLSLVDSSEPRLSKQDRPSQTKRLAPFIKDRHGLNDGFFSIDDFNKQSRLFEELDTKRATLDDIPSDEEEIDWQANPFITAGYDQDDNDDEESMGDVDTDRMENEDISGESDIGGLEDVTRNTTYEEFFDPPDPKRLQKNNDESLRKDGFQPFGSDIEADVQRAIADVHRDLFDDEDSEDYEGSASKTAGAKESTHEKSRAKITDEIRRLEAANVANKEWTLTGEAKGADRPINSLIEEDLDFERVGKPVPVITAEITDEIEALIKRRIVAKEFDDITRRPPPGLADYAEARSKFILDETKPQQSLAELYEVDHLKATDQNYISKKDAKIQKEQNEIKQLWKDVCSQLDTLSNLHFRPKQPSTNIQVVADVDTIVMEDARPSVGDGLANSGTLAPQEVYVPDARNRDEFVTKGGAAVSRDEMSREEKLRRRRREKQQKRKRTADAVKQPESAAAKKQQLVTTLGKGGVKVIGKDGALTDVRGQKISTSNTSTSRQTFKL</sequence>
<accession>A0ACB8V2H5</accession>
<name>A0ACB8V2H5_9EURO</name>
<proteinExistence type="predicted"/>
<organism evidence="1">
    <name type="scientific">Ophidiomyces ophidiicola</name>
    <dbReference type="NCBI Taxonomy" id="1387563"/>
    <lineage>
        <taxon>Eukaryota</taxon>
        <taxon>Fungi</taxon>
        <taxon>Dikarya</taxon>
        <taxon>Ascomycota</taxon>
        <taxon>Pezizomycotina</taxon>
        <taxon>Eurotiomycetes</taxon>
        <taxon>Eurotiomycetidae</taxon>
        <taxon>Onygenales</taxon>
        <taxon>Onygenaceae</taxon>
        <taxon>Ophidiomyces</taxon>
    </lineage>
</organism>
<reference evidence="1" key="1">
    <citation type="journal article" date="2022" name="bioRxiv">
        <title>Population genetic analysis of Ophidiomyces ophidiicola, the causative agent of snake fungal disease, indicates recent introductions to the USA.</title>
        <authorList>
            <person name="Ladner J.T."/>
            <person name="Palmer J.M."/>
            <person name="Ettinger C.L."/>
            <person name="Stajich J.E."/>
            <person name="Farrell T.M."/>
            <person name="Glorioso B.M."/>
            <person name="Lawson B."/>
            <person name="Price S.J."/>
            <person name="Stengle A.G."/>
            <person name="Grear D.A."/>
            <person name="Lorch J.M."/>
        </authorList>
    </citation>
    <scope>NUCLEOTIDE SEQUENCE</scope>
    <source>
        <strain evidence="1">NWHC 24266-5</strain>
    </source>
</reference>
<protein>
    <submittedName>
        <fullName evidence="1">U3 snoRNP protein</fullName>
    </submittedName>
</protein>
<evidence type="ECO:0000313" key="1">
    <source>
        <dbReference type="EMBL" id="KAI2391069.1"/>
    </source>
</evidence>
<comment type="caution">
    <text evidence="1">The sequence shown here is derived from an EMBL/GenBank/DDBJ whole genome shotgun (WGS) entry which is preliminary data.</text>
</comment>